<dbReference type="Proteomes" id="UP000176725">
    <property type="component" value="Unassembled WGS sequence"/>
</dbReference>
<evidence type="ECO:0000313" key="5">
    <source>
        <dbReference type="Proteomes" id="UP000176725"/>
    </source>
</evidence>
<gene>
    <name evidence="4" type="ORF">A2893_01695</name>
</gene>
<keyword evidence="2" id="KW-0812">Transmembrane</keyword>
<dbReference type="PANTHER" id="PTHR33392:SF6">
    <property type="entry name" value="POLYISOPRENYL-TEICHOIC ACID--PEPTIDOGLYCAN TEICHOIC ACID TRANSFERASE TAGU"/>
    <property type="match status" value="1"/>
</dbReference>
<keyword evidence="2" id="KW-1133">Transmembrane helix</keyword>
<organism evidence="4 5">
    <name type="scientific">Candidatus Woesebacteria bacterium RIFCSPLOWO2_01_FULL_39_25</name>
    <dbReference type="NCBI Taxonomy" id="1802521"/>
    <lineage>
        <taxon>Bacteria</taxon>
        <taxon>Candidatus Woeseibacteriota</taxon>
    </lineage>
</organism>
<dbReference type="Pfam" id="PF03816">
    <property type="entry name" value="LytR_cpsA_psr"/>
    <property type="match status" value="1"/>
</dbReference>
<dbReference type="InterPro" id="IPR050922">
    <property type="entry name" value="LytR/CpsA/Psr_CW_biosynth"/>
</dbReference>
<name>A0A1F8BP45_9BACT</name>
<evidence type="ECO:0000259" key="3">
    <source>
        <dbReference type="Pfam" id="PF03816"/>
    </source>
</evidence>
<evidence type="ECO:0000256" key="1">
    <source>
        <dbReference type="ARBA" id="ARBA00006068"/>
    </source>
</evidence>
<accession>A0A1F8BP45</accession>
<proteinExistence type="inferred from homology"/>
<dbReference type="AlphaFoldDB" id="A0A1F8BP45"/>
<dbReference type="PANTHER" id="PTHR33392">
    <property type="entry name" value="POLYISOPRENYL-TEICHOIC ACID--PEPTIDOGLYCAN TEICHOIC ACID TRANSFERASE TAGU"/>
    <property type="match status" value="1"/>
</dbReference>
<dbReference type="Gene3D" id="3.40.630.190">
    <property type="entry name" value="LCP protein"/>
    <property type="match status" value="1"/>
</dbReference>
<dbReference type="EMBL" id="MGHH01000004">
    <property type="protein sequence ID" value="OGM65409.1"/>
    <property type="molecule type" value="Genomic_DNA"/>
</dbReference>
<dbReference type="InterPro" id="IPR004474">
    <property type="entry name" value="LytR_CpsA_psr"/>
</dbReference>
<evidence type="ECO:0000256" key="2">
    <source>
        <dbReference type="SAM" id="Phobius"/>
    </source>
</evidence>
<keyword evidence="2" id="KW-0472">Membrane</keyword>
<dbReference type="STRING" id="1802521.A2893_01695"/>
<protein>
    <recommendedName>
        <fullName evidence="3">Cell envelope-related transcriptional attenuator domain-containing protein</fullName>
    </recommendedName>
</protein>
<feature type="transmembrane region" description="Helical" evidence="2">
    <location>
        <begin position="34"/>
        <end position="55"/>
    </location>
</feature>
<sequence length="393" mass="43986">MRIFVSSLFADFWVTLLAVPVINSQKIKKVLKIVILSLLYLGSFAFGFVGSYLFLRGSDIFIKTTSTDENVSIKDTELPQEAFTVLLLGYGGAGHDGGNLSDVIMVAHINTKEKEISFISIPRDLWVEIPVRSDKKEYYKVNAAYAIGSDDKGFPLKEPQYKGEGGAATLSKEVVSDVVGMPIDYFIAVDFEGFRKIVDILGGLEVNVPVTFDDYFYPVKGLENETCGILAEQISEFHANYSGFELEKQFICRYEHIHFDKGKNHIDGETALKYVRSRHSDQHGGDFARSQRQQALLIGLRDKFISLDALKNTDQLFNQISSMIRTDLDLATIKKLLELDGNIKDYKVSFIGLNDQNTLVASKSGDGQFILIPKEGQGEYVGIQKFIRIELAK</sequence>
<feature type="domain" description="Cell envelope-related transcriptional attenuator" evidence="3">
    <location>
        <begin position="101"/>
        <end position="303"/>
    </location>
</feature>
<evidence type="ECO:0000313" key="4">
    <source>
        <dbReference type="EMBL" id="OGM65409.1"/>
    </source>
</evidence>
<reference evidence="4 5" key="1">
    <citation type="journal article" date="2016" name="Nat. Commun.">
        <title>Thousands of microbial genomes shed light on interconnected biogeochemical processes in an aquifer system.</title>
        <authorList>
            <person name="Anantharaman K."/>
            <person name="Brown C.T."/>
            <person name="Hug L.A."/>
            <person name="Sharon I."/>
            <person name="Castelle C.J."/>
            <person name="Probst A.J."/>
            <person name="Thomas B.C."/>
            <person name="Singh A."/>
            <person name="Wilkins M.J."/>
            <person name="Karaoz U."/>
            <person name="Brodie E.L."/>
            <person name="Williams K.H."/>
            <person name="Hubbard S.S."/>
            <person name="Banfield J.F."/>
        </authorList>
    </citation>
    <scope>NUCLEOTIDE SEQUENCE [LARGE SCALE GENOMIC DNA]</scope>
</reference>
<comment type="similarity">
    <text evidence="1">Belongs to the LytR/CpsA/Psr (LCP) family.</text>
</comment>
<comment type="caution">
    <text evidence="4">The sequence shown here is derived from an EMBL/GenBank/DDBJ whole genome shotgun (WGS) entry which is preliminary data.</text>
</comment>